<evidence type="ECO:0000313" key="3">
    <source>
        <dbReference type="Proteomes" id="UP000223281"/>
    </source>
</evidence>
<protein>
    <submittedName>
        <fullName evidence="2">Uncharacterized protein</fullName>
    </submittedName>
</protein>
<keyword evidence="3" id="KW-1185">Reference proteome</keyword>
<dbReference type="Proteomes" id="UP000223281">
    <property type="component" value="Segment"/>
</dbReference>
<feature type="transmembrane region" description="Helical" evidence="1">
    <location>
        <begin position="12"/>
        <end position="37"/>
    </location>
</feature>
<keyword evidence="1" id="KW-0812">Transmembrane</keyword>
<dbReference type="EMBL" id="KY860935">
    <property type="protein sequence ID" value="ARK07762.1"/>
    <property type="molecule type" value="Genomic_DNA"/>
</dbReference>
<organism evidence="2 3">
    <name type="scientific">Salmonella phage LPST10</name>
    <dbReference type="NCBI Taxonomy" id="1973454"/>
    <lineage>
        <taxon>Viruses</taxon>
        <taxon>Duplodnaviria</taxon>
        <taxon>Heunggongvirae</taxon>
        <taxon>Uroviricota</taxon>
        <taxon>Caudoviricetes</taxon>
        <taxon>Skatevirus</taxon>
        <taxon>Skatevirus LPST10</taxon>
    </lineage>
</organism>
<name>A0A1W6DYC6_9CAUD</name>
<proteinExistence type="predicted"/>
<feature type="transmembrane region" description="Helical" evidence="1">
    <location>
        <begin position="49"/>
        <end position="65"/>
    </location>
</feature>
<keyword evidence="1" id="KW-1133">Transmembrane helix</keyword>
<keyword evidence="1" id="KW-0472">Membrane</keyword>
<sequence>MFGADIAIMIMYVLGFACTGMVAFLVFIPAMLMSVYIGWVIVDSFPAEYMYYLAQSMVWLIPAFVMRKSVKLALCSLTMCIYEWLVAVESFIWQFITPVETPLHSQYAFIIIGIHLFILSTTAKWGGEIGYTTWRNRHRIFASSDL</sequence>
<gene>
    <name evidence="2" type="ORF">LPST10_00030</name>
</gene>
<feature type="transmembrane region" description="Helical" evidence="1">
    <location>
        <begin position="72"/>
        <end position="95"/>
    </location>
</feature>
<feature type="transmembrane region" description="Helical" evidence="1">
    <location>
        <begin position="107"/>
        <end position="127"/>
    </location>
</feature>
<evidence type="ECO:0000256" key="1">
    <source>
        <dbReference type="SAM" id="Phobius"/>
    </source>
</evidence>
<evidence type="ECO:0000313" key="2">
    <source>
        <dbReference type="EMBL" id="ARK07762.1"/>
    </source>
</evidence>
<reference evidence="2 3" key="1">
    <citation type="submission" date="2017-04" db="EMBL/GenBank/DDBJ databases">
        <title>Complete Genome Sequence of Salmonella enterica serovar Typhimurium Bacteriophage LPST10, Isolated in China.</title>
        <authorList>
            <person name="Dong X."/>
            <person name="Huang C."/>
            <person name="Morsy M.K."/>
            <person name="Li Z."/>
            <person name="Zhou Y."/>
            <person name="Willias S.P."/>
            <person name="Abdelnabby H."/>
            <person name="Liu J."/>
            <person name="Wang X."/>
            <person name="Li J."/>
        </authorList>
    </citation>
    <scope>NUCLEOTIDE SEQUENCE [LARGE SCALE GENOMIC DNA]</scope>
</reference>
<accession>A0A1W6DYC6</accession>